<keyword evidence="10" id="KW-1185">Reference proteome</keyword>
<dbReference type="AlphaFoldDB" id="A0A840XB71"/>
<accession>A0A840XB71</accession>
<keyword evidence="6" id="KW-0175">Coiled coil</keyword>
<evidence type="ECO:0000256" key="3">
    <source>
        <dbReference type="ARBA" id="ARBA00022692"/>
    </source>
</evidence>
<comment type="subcellular location">
    <subcellularLocation>
        <location evidence="1">Cell membrane</location>
        <topology evidence="1">Multi-pass membrane protein</topology>
    </subcellularLocation>
</comment>
<keyword evidence="3 7" id="KW-0812">Transmembrane</keyword>
<reference evidence="9 10" key="1">
    <citation type="submission" date="2020-08" db="EMBL/GenBank/DDBJ databases">
        <title>Sequencing the genomes of 1000 actinobacteria strains.</title>
        <authorList>
            <person name="Klenk H.-P."/>
        </authorList>
    </citation>
    <scope>NUCLEOTIDE SEQUENCE [LARGE SCALE GENOMIC DNA]</scope>
    <source>
        <strain evidence="9 10">DSM 23889</strain>
    </source>
</reference>
<proteinExistence type="predicted"/>
<gene>
    <name evidence="9" type="ORF">BJ959_001801</name>
</gene>
<organism evidence="9 10">
    <name type="scientific">Microcella frigidaquae</name>
    <dbReference type="NCBI Taxonomy" id="424758"/>
    <lineage>
        <taxon>Bacteria</taxon>
        <taxon>Bacillati</taxon>
        <taxon>Actinomycetota</taxon>
        <taxon>Actinomycetes</taxon>
        <taxon>Micrococcales</taxon>
        <taxon>Microbacteriaceae</taxon>
        <taxon>Microcella</taxon>
    </lineage>
</organism>
<keyword evidence="2" id="KW-1003">Cell membrane</keyword>
<dbReference type="Pfam" id="PF13396">
    <property type="entry name" value="PLDc_N"/>
    <property type="match status" value="1"/>
</dbReference>
<feature type="domain" description="Cardiolipin synthase N-terminal" evidence="8">
    <location>
        <begin position="14"/>
        <end position="58"/>
    </location>
</feature>
<dbReference type="Proteomes" id="UP000552883">
    <property type="component" value="Unassembled WGS sequence"/>
</dbReference>
<sequence>MTRLLIVLVVVAVAFTVYTLVDVLLTERARVRAFPKSVWAIGVVLLPVIGGVLWLAVGKARRRGGVARPIAPDDDPTFLRTLSAEELAKRAEQDERLRRLEQELADLDDDPPAAPER</sequence>
<dbReference type="GO" id="GO:0005886">
    <property type="term" value="C:plasma membrane"/>
    <property type="evidence" value="ECO:0007669"/>
    <property type="project" value="UniProtKB-SubCell"/>
</dbReference>
<name>A0A840XB71_9MICO</name>
<evidence type="ECO:0000256" key="5">
    <source>
        <dbReference type="ARBA" id="ARBA00023136"/>
    </source>
</evidence>
<evidence type="ECO:0000313" key="10">
    <source>
        <dbReference type="Proteomes" id="UP000552883"/>
    </source>
</evidence>
<evidence type="ECO:0000256" key="2">
    <source>
        <dbReference type="ARBA" id="ARBA00022475"/>
    </source>
</evidence>
<dbReference type="InterPro" id="IPR027379">
    <property type="entry name" value="CLS_N"/>
</dbReference>
<evidence type="ECO:0000259" key="8">
    <source>
        <dbReference type="Pfam" id="PF13396"/>
    </source>
</evidence>
<feature type="transmembrane region" description="Helical" evidence="7">
    <location>
        <begin position="38"/>
        <end position="57"/>
    </location>
</feature>
<protein>
    <recommendedName>
        <fullName evidence="8">Cardiolipin synthase N-terminal domain-containing protein</fullName>
    </recommendedName>
</protein>
<feature type="coiled-coil region" evidence="6">
    <location>
        <begin position="83"/>
        <end position="110"/>
    </location>
</feature>
<keyword evidence="4 7" id="KW-1133">Transmembrane helix</keyword>
<evidence type="ECO:0000256" key="1">
    <source>
        <dbReference type="ARBA" id="ARBA00004651"/>
    </source>
</evidence>
<evidence type="ECO:0000256" key="4">
    <source>
        <dbReference type="ARBA" id="ARBA00022989"/>
    </source>
</evidence>
<evidence type="ECO:0000256" key="6">
    <source>
        <dbReference type="SAM" id="Coils"/>
    </source>
</evidence>
<evidence type="ECO:0000313" key="9">
    <source>
        <dbReference type="EMBL" id="MBB5618305.1"/>
    </source>
</evidence>
<dbReference type="RefSeq" id="WP_153982249.1">
    <property type="nucleotide sequence ID" value="NZ_BAAANZ010000002.1"/>
</dbReference>
<comment type="caution">
    <text evidence="9">The sequence shown here is derived from an EMBL/GenBank/DDBJ whole genome shotgun (WGS) entry which is preliminary data.</text>
</comment>
<keyword evidence="5 7" id="KW-0472">Membrane</keyword>
<evidence type="ECO:0000256" key="7">
    <source>
        <dbReference type="SAM" id="Phobius"/>
    </source>
</evidence>
<dbReference type="EMBL" id="JACHBS010000001">
    <property type="protein sequence ID" value="MBB5618305.1"/>
    <property type="molecule type" value="Genomic_DNA"/>
</dbReference>